<comment type="caution">
    <text evidence="1">The sequence shown here is derived from an EMBL/GenBank/DDBJ whole genome shotgun (WGS) entry which is preliminary data.</text>
</comment>
<sequence>MNSSDISTFGLDFFEKFDAVVVSCCSLAKKKKVLANLIPDASYSLKWGRRTSKSTSI</sequence>
<gene>
    <name evidence="1" type="ORF">V6N11_050713</name>
</gene>
<dbReference type="Proteomes" id="UP001396334">
    <property type="component" value="Unassembled WGS sequence"/>
</dbReference>
<dbReference type="EMBL" id="JBBPBN010000007">
    <property type="protein sequence ID" value="KAK9034552.1"/>
    <property type="molecule type" value="Genomic_DNA"/>
</dbReference>
<keyword evidence="2" id="KW-1185">Reference proteome</keyword>
<proteinExistence type="predicted"/>
<evidence type="ECO:0000313" key="2">
    <source>
        <dbReference type="Proteomes" id="UP001396334"/>
    </source>
</evidence>
<evidence type="ECO:0000313" key="1">
    <source>
        <dbReference type="EMBL" id="KAK9034552.1"/>
    </source>
</evidence>
<reference evidence="1 2" key="1">
    <citation type="journal article" date="2024" name="G3 (Bethesda)">
        <title>Genome assembly of Hibiscus sabdariffa L. provides insights into metabolisms of medicinal natural products.</title>
        <authorList>
            <person name="Kim T."/>
        </authorList>
    </citation>
    <scope>NUCLEOTIDE SEQUENCE [LARGE SCALE GENOMIC DNA]</scope>
    <source>
        <strain evidence="1">TK-2024</strain>
        <tissue evidence="1">Old leaves</tissue>
    </source>
</reference>
<accession>A0ABR2TBF1</accession>
<name>A0ABR2TBF1_9ROSI</name>
<organism evidence="1 2">
    <name type="scientific">Hibiscus sabdariffa</name>
    <name type="common">roselle</name>
    <dbReference type="NCBI Taxonomy" id="183260"/>
    <lineage>
        <taxon>Eukaryota</taxon>
        <taxon>Viridiplantae</taxon>
        <taxon>Streptophyta</taxon>
        <taxon>Embryophyta</taxon>
        <taxon>Tracheophyta</taxon>
        <taxon>Spermatophyta</taxon>
        <taxon>Magnoliopsida</taxon>
        <taxon>eudicotyledons</taxon>
        <taxon>Gunneridae</taxon>
        <taxon>Pentapetalae</taxon>
        <taxon>rosids</taxon>
        <taxon>malvids</taxon>
        <taxon>Malvales</taxon>
        <taxon>Malvaceae</taxon>
        <taxon>Malvoideae</taxon>
        <taxon>Hibiscus</taxon>
    </lineage>
</organism>
<protein>
    <submittedName>
        <fullName evidence="1">Uncharacterized protein</fullName>
    </submittedName>
</protein>